<proteinExistence type="predicted"/>
<evidence type="ECO:0000313" key="2">
    <source>
        <dbReference type="EMBL" id="EYC31581.1"/>
    </source>
</evidence>
<dbReference type="AlphaFoldDB" id="A0A016VWB1"/>
<name>A0A016VWB1_9BILA</name>
<accession>A0A016VWB1</accession>
<organism evidence="2 3">
    <name type="scientific">Ancylostoma ceylanicum</name>
    <dbReference type="NCBI Taxonomy" id="53326"/>
    <lineage>
        <taxon>Eukaryota</taxon>
        <taxon>Metazoa</taxon>
        <taxon>Ecdysozoa</taxon>
        <taxon>Nematoda</taxon>
        <taxon>Chromadorea</taxon>
        <taxon>Rhabditida</taxon>
        <taxon>Rhabditina</taxon>
        <taxon>Rhabditomorpha</taxon>
        <taxon>Strongyloidea</taxon>
        <taxon>Ancylostomatidae</taxon>
        <taxon>Ancylostomatinae</taxon>
        <taxon>Ancylostoma</taxon>
    </lineage>
</organism>
<gene>
    <name evidence="2" type="primary">Acey_s0004.g2229</name>
    <name evidence="2" type="ORF">Y032_0004g2229</name>
</gene>
<feature type="compositionally biased region" description="Basic and acidic residues" evidence="1">
    <location>
        <begin position="51"/>
        <end position="66"/>
    </location>
</feature>
<evidence type="ECO:0000313" key="3">
    <source>
        <dbReference type="Proteomes" id="UP000024635"/>
    </source>
</evidence>
<reference evidence="3" key="1">
    <citation type="journal article" date="2015" name="Nat. Genet.">
        <title>The genome and transcriptome of the zoonotic hookworm Ancylostoma ceylanicum identify infection-specific gene families.</title>
        <authorList>
            <person name="Schwarz E.M."/>
            <person name="Hu Y."/>
            <person name="Antoshechkin I."/>
            <person name="Miller M.M."/>
            <person name="Sternberg P.W."/>
            <person name="Aroian R.V."/>
        </authorList>
    </citation>
    <scope>NUCLEOTIDE SEQUENCE</scope>
    <source>
        <strain evidence="3">HY135</strain>
    </source>
</reference>
<dbReference type="Proteomes" id="UP000024635">
    <property type="component" value="Unassembled WGS sequence"/>
</dbReference>
<comment type="caution">
    <text evidence="2">The sequence shown here is derived from an EMBL/GenBank/DDBJ whole genome shotgun (WGS) entry which is preliminary data.</text>
</comment>
<evidence type="ECO:0000256" key="1">
    <source>
        <dbReference type="SAM" id="MobiDB-lite"/>
    </source>
</evidence>
<protein>
    <submittedName>
        <fullName evidence="2">Uncharacterized protein</fullName>
    </submittedName>
</protein>
<feature type="region of interest" description="Disordered" evidence="1">
    <location>
        <begin position="51"/>
        <end position="78"/>
    </location>
</feature>
<sequence>MMLFIALRAIQENKLRKYGSKRDYPHLFQREGVKPNWYIARADVLLRLSDVDQPKQSEDDPPHANDDGFVALELKREP</sequence>
<dbReference type="EMBL" id="JARK01001340">
    <property type="protein sequence ID" value="EYC31581.1"/>
    <property type="molecule type" value="Genomic_DNA"/>
</dbReference>
<keyword evidence="3" id="KW-1185">Reference proteome</keyword>